<dbReference type="EC" id="3.1.4.4" evidence="3"/>
<comment type="catalytic activity">
    <reaction evidence="1">
        <text>a 1,2-diacyl-sn-glycero-3-phosphocholine + H2O = a 1,2-diacyl-sn-glycero-3-phosphate + choline + H(+)</text>
        <dbReference type="Rhea" id="RHEA:14445"/>
        <dbReference type="ChEBI" id="CHEBI:15354"/>
        <dbReference type="ChEBI" id="CHEBI:15377"/>
        <dbReference type="ChEBI" id="CHEBI:15378"/>
        <dbReference type="ChEBI" id="CHEBI:57643"/>
        <dbReference type="ChEBI" id="CHEBI:58608"/>
        <dbReference type="EC" id="3.1.4.4"/>
    </reaction>
</comment>
<dbReference type="AlphaFoldDB" id="M8DD29"/>
<keyword evidence="4" id="KW-0378">Hydrolase</keyword>
<evidence type="ECO:0000256" key="6">
    <source>
        <dbReference type="ARBA" id="ARBA00023098"/>
    </source>
</evidence>
<organism evidence="10 11">
    <name type="scientific">Brevibacillus borstelensis AK1</name>
    <dbReference type="NCBI Taxonomy" id="1300222"/>
    <lineage>
        <taxon>Bacteria</taxon>
        <taxon>Bacillati</taxon>
        <taxon>Bacillota</taxon>
        <taxon>Bacilli</taxon>
        <taxon>Bacillales</taxon>
        <taxon>Paenibacillaceae</taxon>
        <taxon>Brevibacillus</taxon>
    </lineage>
</organism>
<dbReference type="PROSITE" id="PS50035">
    <property type="entry name" value="PLD"/>
    <property type="match status" value="1"/>
</dbReference>
<dbReference type="RefSeq" id="WP_003385921.1">
    <property type="nucleotide sequence ID" value="NZ_APBN01000001.1"/>
</dbReference>
<dbReference type="Gene3D" id="3.30.870.10">
    <property type="entry name" value="Endonuclease Chain A"/>
    <property type="match status" value="1"/>
</dbReference>
<evidence type="ECO:0000256" key="4">
    <source>
        <dbReference type="ARBA" id="ARBA00022801"/>
    </source>
</evidence>
<dbReference type="PANTHER" id="PTHR43856">
    <property type="entry name" value="CARDIOLIPIN HYDROLASE"/>
    <property type="match status" value="1"/>
</dbReference>
<evidence type="ECO:0000313" key="10">
    <source>
        <dbReference type="EMBL" id="EMT54214.1"/>
    </source>
</evidence>
<dbReference type="InterPro" id="IPR051406">
    <property type="entry name" value="PLD_domain"/>
</dbReference>
<feature type="compositionally biased region" description="Low complexity" evidence="7">
    <location>
        <begin position="195"/>
        <end position="215"/>
    </location>
</feature>
<dbReference type="OrthoDB" id="4376109at2"/>
<proteinExistence type="inferred from homology"/>
<evidence type="ECO:0000256" key="7">
    <source>
        <dbReference type="SAM" id="MobiDB-lite"/>
    </source>
</evidence>
<evidence type="ECO:0000256" key="3">
    <source>
        <dbReference type="ARBA" id="ARBA00012027"/>
    </source>
</evidence>
<evidence type="ECO:0000256" key="1">
    <source>
        <dbReference type="ARBA" id="ARBA00000798"/>
    </source>
</evidence>
<name>M8DD29_9BACL</name>
<keyword evidence="5" id="KW-0442">Lipid degradation</keyword>
<feature type="chain" id="PRO_5004095171" description="phospholipase D" evidence="8">
    <location>
        <begin position="24"/>
        <end position="267"/>
    </location>
</feature>
<evidence type="ECO:0000259" key="9">
    <source>
        <dbReference type="PROSITE" id="PS50035"/>
    </source>
</evidence>
<comment type="caution">
    <text evidence="10">The sequence shown here is derived from an EMBL/GenBank/DDBJ whole genome shotgun (WGS) entry which is preliminary data.</text>
</comment>
<dbReference type="GO" id="GO:0004630">
    <property type="term" value="F:phospholipase D activity"/>
    <property type="evidence" value="ECO:0007669"/>
    <property type="project" value="UniProtKB-EC"/>
</dbReference>
<evidence type="ECO:0000256" key="8">
    <source>
        <dbReference type="SAM" id="SignalP"/>
    </source>
</evidence>
<accession>M8DD29</accession>
<gene>
    <name evidence="10" type="ORF">I532_01370</name>
</gene>
<dbReference type="Pfam" id="PF13091">
    <property type="entry name" value="PLDc_2"/>
    <property type="match status" value="1"/>
</dbReference>
<dbReference type="InterPro" id="IPR035451">
    <property type="entry name" value="Ada-like_dom_sf"/>
</dbReference>
<dbReference type="STRING" id="1300222.I532_01370"/>
<dbReference type="GO" id="GO:0016042">
    <property type="term" value="P:lipid catabolic process"/>
    <property type="evidence" value="ECO:0007669"/>
    <property type="project" value="UniProtKB-KW"/>
</dbReference>
<keyword evidence="8" id="KW-0732">Signal</keyword>
<keyword evidence="6" id="KW-0443">Lipid metabolism</keyword>
<feature type="region of interest" description="Disordered" evidence="7">
    <location>
        <begin position="195"/>
        <end position="221"/>
    </location>
</feature>
<dbReference type="EMBL" id="APBN01000001">
    <property type="protein sequence ID" value="EMT54214.1"/>
    <property type="molecule type" value="Genomic_DNA"/>
</dbReference>
<evidence type="ECO:0000256" key="5">
    <source>
        <dbReference type="ARBA" id="ARBA00022963"/>
    </source>
</evidence>
<evidence type="ECO:0000313" key="11">
    <source>
        <dbReference type="Proteomes" id="UP000012081"/>
    </source>
</evidence>
<keyword evidence="11" id="KW-1185">Reference proteome</keyword>
<protein>
    <recommendedName>
        <fullName evidence="3">phospholipase D</fullName>
        <ecNumber evidence="3">3.1.4.4</ecNumber>
    </recommendedName>
</protein>
<dbReference type="PANTHER" id="PTHR43856:SF1">
    <property type="entry name" value="MITOCHONDRIAL CARDIOLIPIN HYDROLASE"/>
    <property type="match status" value="1"/>
</dbReference>
<dbReference type="GO" id="GO:0016891">
    <property type="term" value="F:RNA endonuclease activity producing 5'-phosphomonoesters, hydrolytic mechanism"/>
    <property type="evidence" value="ECO:0007669"/>
    <property type="project" value="TreeGrafter"/>
</dbReference>
<evidence type="ECO:0000256" key="2">
    <source>
        <dbReference type="ARBA" id="ARBA00008664"/>
    </source>
</evidence>
<feature type="domain" description="PLD phosphodiesterase" evidence="9">
    <location>
        <begin position="120"/>
        <end position="147"/>
    </location>
</feature>
<dbReference type="SMART" id="SM00155">
    <property type="entry name" value="PLDc"/>
    <property type="match status" value="1"/>
</dbReference>
<dbReference type="CDD" id="cd09170">
    <property type="entry name" value="PLDc_Nuc"/>
    <property type="match status" value="1"/>
</dbReference>
<dbReference type="GO" id="GO:0006793">
    <property type="term" value="P:phosphorus metabolic process"/>
    <property type="evidence" value="ECO:0007669"/>
    <property type="project" value="UniProtKB-ARBA"/>
</dbReference>
<dbReference type="SUPFAM" id="SSF57884">
    <property type="entry name" value="Ada DNA repair protein, N-terminal domain (N-Ada 10)"/>
    <property type="match status" value="1"/>
</dbReference>
<comment type="similarity">
    <text evidence="2">Belongs to the phospholipase D family.</text>
</comment>
<dbReference type="InterPro" id="IPR025202">
    <property type="entry name" value="PLD-like_dom"/>
</dbReference>
<dbReference type="InterPro" id="IPR001736">
    <property type="entry name" value="PLipase_D/transphosphatidylase"/>
</dbReference>
<dbReference type="PATRIC" id="fig|1300222.3.peg.292"/>
<feature type="signal peptide" evidence="8">
    <location>
        <begin position="1"/>
        <end position="23"/>
    </location>
</feature>
<dbReference type="Gene3D" id="3.40.10.10">
    <property type="entry name" value="DNA Methylphosphotriester Repair Domain"/>
    <property type="match status" value="1"/>
</dbReference>
<reference evidence="10 11" key="1">
    <citation type="submission" date="2013-03" db="EMBL/GenBank/DDBJ databases">
        <title>Assembly of a new bacterial strain Brevibacillus borstelensis AK1.</title>
        <authorList>
            <person name="Rajan I."/>
            <person name="PoliReddy D."/>
            <person name="Sugumar T."/>
            <person name="Rathinam K."/>
            <person name="Alqarawi S."/>
            <person name="Khalil A.B."/>
            <person name="Sivakumar N."/>
        </authorList>
    </citation>
    <scope>NUCLEOTIDE SEQUENCE [LARGE SCALE GENOMIC DNA]</scope>
    <source>
        <strain evidence="10 11">AK1</strain>
    </source>
</reference>
<sequence length="267" mass="28627">MRKIFTWILMALLALSLVGTAIAAAVTSKTASNKIEWAFTKADQKPENLLISVINGAQTQLDVAIYSLTHPDIVAAIKEAKKRGVNVRLITDKQQAGGQSQTEALKILGSAGVPTKINSHSGLMHLKMVVADKKIATTGSFNFSKAASTTNDEILMVLRDETVAKSFAAEFERMWNDTKGFQTVEYRIAQPGPVKPATAAPAAPANQVQKPAPAASKACDKPIIKGNKNSKIYHVPGGQSYDKTTANVELFCTEAEAQAAGYRKAQK</sequence>
<dbReference type="SUPFAM" id="SSF56024">
    <property type="entry name" value="Phospholipase D/nuclease"/>
    <property type="match status" value="1"/>
</dbReference>
<dbReference type="Proteomes" id="UP000012081">
    <property type="component" value="Unassembled WGS sequence"/>
</dbReference>